<dbReference type="EMBL" id="JAPDRQ010000199">
    <property type="protein sequence ID" value="KAJ9652450.1"/>
    <property type="molecule type" value="Genomic_DNA"/>
</dbReference>
<dbReference type="Proteomes" id="UP001172386">
    <property type="component" value="Unassembled WGS sequence"/>
</dbReference>
<comment type="caution">
    <text evidence="1">The sequence shown here is derived from an EMBL/GenBank/DDBJ whole genome shotgun (WGS) entry which is preliminary data.</text>
</comment>
<name>A0ACC2ZXR7_9EURO</name>
<organism evidence="1 2">
    <name type="scientific">Neophaeococcomyces mojaviensis</name>
    <dbReference type="NCBI Taxonomy" id="3383035"/>
    <lineage>
        <taxon>Eukaryota</taxon>
        <taxon>Fungi</taxon>
        <taxon>Dikarya</taxon>
        <taxon>Ascomycota</taxon>
        <taxon>Pezizomycotina</taxon>
        <taxon>Eurotiomycetes</taxon>
        <taxon>Chaetothyriomycetidae</taxon>
        <taxon>Chaetothyriales</taxon>
        <taxon>Chaetothyriales incertae sedis</taxon>
        <taxon>Neophaeococcomyces</taxon>
    </lineage>
</organism>
<protein>
    <submittedName>
        <fullName evidence="1">Uncharacterized protein</fullName>
    </submittedName>
</protein>
<keyword evidence="2" id="KW-1185">Reference proteome</keyword>
<evidence type="ECO:0000313" key="2">
    <source>
        <dbReference type="Proteomes" id="UP001172386"/>
    </source>
</evidence>
<feature type="non-terminal residue" evidence="1">
    <location>
        <position position="467"/>
    </location>
</feature>
<sequence>MPRPARHIIKSPRACPSPSPSRSDLNDDQIEKAQRRRVAQQTITESPIRKMPSNLRQKRRPRDSDVSSILSDDASEVASPYTPRLSDAAQQQKPGRNGRQNAQPKERLQKTAAQNRRISSLQMQHTPQQVPLRDGSGMNNLQAVGSSSFTPASKRPVPILSNFEDWLKLATDNKINATNSWNFALIDYFHDMSLLFDKDGRGERGVNFQKASCTLDGCVKIYGARVESVSTEAGRLLSGLASNATEEGGKKRRKAEGEDDDEEGEEGDDDDDAEGGTKKKKEKRRNRSHEATLAPSFASLQLKKLELEFAVDPLFKKASADFDEGGAKGLLLNHLCIDEVGRIVFDSSDDATEDTSIKGVAEKEQGAEGDGDEDEDDRTQSREQVELTQKLNEEKPEEVECGIDLASLASKFFPDLSILDGLDICPSMKNFKIGDPSAALSIPLLQGDDWKDRKGSPEKPQALPRID</sequence>
<evidence type="ECO:0000313" key="1">
    <source>
        <dbReference type="EMBL" id="KAJ9652450.1"/>
    </source>
</evidence>
<proteinExistence type="predicted"/>
<reference evidence="1" key="1">
    <citation type="submission" date="2022-10" db="EMBL/GenBank/DDBJ databases">
        <title>Culturing micro-colonial fungi from biological soil crusts in the Mojave desert and describing Neophaeococcomyces mojavensis, and introducing the new genera and species Taxawa tesnikishii.</title>
        <authorList>
            <person name="Kurbessoian T."/>
            <person name="Stajich J.E."/>
        </authorList>
    </citation>
    <scope>NUCLEOTIDE SEQUENCE</scope>
    <source>
        <strain evidence="1">JES_112</strain>
    </source>
</reference>
<gene>
    <name evidence="1" type="ORF">H2198_008320</name>
</gene>
<accession>A0ACC2ZXR7</accession>